<feature type="signal peptide" evidence="3">
    <location>
        <begin position="1"/>
        <end position="19"/>
    </location>
</feature>
<dbReference type="SUPFAM" id="SSF50965">
    <property type="entry name" value="Galactose oxidase, central domain"/>
    <property type="match status" value="1"/>
</dbReference>
<dbReference type="PANTHER" id="PTHR32208">
    <property type="entry name" value="SECRETED PROTEIN-RELATED"/>
    <property type="match status" value="1"/>
</dbReference>
<dbReference type="InterPro" id="IPR037293">
    <property type="entry name" value="Gal_Oxidase_central_sf"/>
</dbReference>
<evidence type="ECO:0000259" key="5">
    <source>
        <dbReference type="Pfam" id="PF09118"/>
    </source>
</evidence>
<evidence type="ECO:0000256" key="1">
    <source>
        <dbReference type="ARBA" id="ARBA00022729"/>
    </source>
</evidence>
<dbReference type="InterPro" id="IPR014756">
    <property type="entry name" value="Ig_E-set"/>
</dbReference>
<feature type="domain" description="Galactose oxidase-like Early set" evidence="5">
    <location>
        <begin position="483"/>
        <end position="592"/>
    </location>
</feature>
<evidence type="ECO:0000256" key="2">
    <source>
        <dbReference type="SAM" id="Phobius"/>
    </source>
</evidence>
<dbReference type="EMBL" id="WHUW01000072">
    <property type="protein sequence ID" value="KAF8428491.1"/>
    <property type="molecule type" value="Genomic_DNA"/>
</dbReference>
<evidence type="ECO:0000313" key="7">
    <source>
        <dbReference type="Proteomes" id="UP001194468"/>
    </source>
</evidence>
<sequence>MSSVLPWLALSSLSLSAAAQHAGSFVQAGNTLVSAMMMFLGNDELVYILDKTEGNAAQVDGHPAWGSAWNINTHQATTMSVLTNTFCASGMHLPNGSYATFGGNGAISIVKGYGSPSSTSYDNVYGDYDGRKSIRILNPCTTANLSSPDCQWYDNPAVLSMQETRWYSAAEALGDGTIVLIGGFTSGGYVNRNVPNDDPAYEGGGATPTYEFYPSRGPATVMNFMVTTSGLNSYAHTYLMPSGKLLVQANLSTILWDPNQNLETPLPDMPNGVVRVYPASGAVAMLPLTPATNYTPTLLFCGGSDMPADYYGNYSWPFYNTWTYPTSKDCQRLTPEPQDGSSPAYEQDDPMLVGRTMGQFITLPDGTMLVINGATNGTAGFANQTLYTPSLAQMPFFQSLASGPVGTPAIYNPNAPTGSRWSTAGLSSSNIARMYHSTAILLPDASVLIAGSNPNIDVELSSPYPTTYTAEIFYPSYFSSSVRPQVTGCPQTLSYGGPYFDLTVSSTSYAGTSANDAAANTTVVLVRGGFTTHAMNMGQRYLQLNNTYTVNNDGSYVLHVSQVPPNPNLLTPGPALLFVVVNGIPSNGTMVIVGTGNVETQPTATAAVLPAVATATTTTKTNKTSGAGRGVVVSAVTAAVVGGVLALLSVFGRCFVIARLVVLTDGRLHSLMTFSPFIWILFWTSDCFSFVYRHHNGGGLTSVLSFLNSWCVEVELGSCRDKKYFGRCGGMPTSMGTVIRLGVAIYETVNSTT</sequence>
<feature type="transmembrane region" description="Helical" evidence="2">
    <location>
        <begin position="631"/>
        <end position="656"/>
    </location>
</feature>
<organism evidence="6 7">
    <name type="scientific">Boletus edulis BED1</name>
    <dbReference type="NCBI Taxonomy" id="1328754"/>
    <lineage>
        <taxon>Eukaryota</taxon>
        <taxon>Fungi</taxon>
        <taxon>Dikarya</taxon>
        <taxon>Basidiomycota</taxon>
        <taxon>Agaricomycotina</taxon>
        <taxon>Agaricomycetes</taxon>
        <taxon>Agaricomycetidae</taxon>
        <taxon>Boletales</taxon>
        <taxon>Boletineae</taxon>
        <taxon>Boletaceae</taxon>
        <taxon>Boletoideae</taxon>
        <taxon>Boletus</taxon>
    </lineage>
</organism>
<dbReference type="CDD" id="cd02851">
    <property type="entry name" value="E_set_GO_C"/>
    <property type="match status" value="1"/>
</dbReference>
<proteinExistence type="predicted"/>
<reference evidence="6" key="2">
    <citation type="journal article" date="2020" name="Nat. Commun.">
        <title>Large-scale genome sequencing of mycorrhizal fungi provides insights into the early evolution of symbiotic traits.</title>
        <authorList>
            <person name="Miyauchi S."/>
            <person name="Kiss E."/>
            <person name="Kuo A."/>
            <person name="Drula E."/>
            <person name="Kohler A."/>
            <person name="Sanchez-Garcia M."/>
            <person name="Morin E."/>
            <person name="Andreopoulos B."/>
            <person name="Barry K.W."/>
            <person name="Bonito G."/>
            <person name="Buee M."/>
            <person name="Carver A."/>
            <person name="Chen C."/>
            <person name="Cichocki N."/>
            <person name="Clum A."/>
            <person name="Culley D."/>
            <person name="Crous P.W."/>
            <person name="Fauchery L."/>
            <person name="Girlanda M."/>
            <person name="Hayes R.D."/>
            <person name="Keri Z."/>
            <person name="LaButti K."/>
            <person name="Lipzen A."/>
            <person name="Lombard V."/>
            <person name="Magnuson J."/>
            <person name="Maillard F."/>
            <person name="Murat C."/>
            <person name="Nolan M."/>
            <person name="Ohm R.A."/>
            <person name="Pangilinan J."/>
            <person name="Pereira M.F."/>
            <person name="Perotto S."/>
            <person name="Peter M."/>
            <person name="Pfister S."/>
            <person name="Riley R."/>
            <person name="Sitrit Y."/>
            <person name="Stielow J.B."/>
            <person name="Szollosi G."/>
            <person name="Zifcakova L."/>
            <person name="Stursova M."/>
            <person name="Spatafora J.W."/>
            <person name="Tedersoo L."/>
            <person name="Vaario L.M."/>
            <person name="Yamada A."/>
            <person name="Yan M."/>
            <person name="Wang P."/>
            <person name="Xu J."/>
            <person name="Bruns T."/>
            <person name="Baldrian P."/>
            <person name="Vilgalys R."/>
            <person name="Dunand C."/>
            <person name="Henrissat B."/>
            <person name="Grigoriev I.V."/>
            <person name="Hibbett D."/>
            <person name="Nagy L.G."/>
            <person name="Martin F.M."/>
        </authorList>
    </citation>
    <scope>NUCLEOTIDE SEQUENCE</scope>
    <source>
        <strain evidence="6">BED1</strain>
    </source>
</reference>
<dbReference type="InterPro" id="IPR013783">
    <property type="entry name" value="Ig-like_fold"/>
</dbReference>
<dbReference type="Pfam" id="PF09118">
    <property type="entry name" value="GO-like_E_set"/>
    <property type="match status" value="1"/>
</dbReference>
<dbReference type="SUPFAM" id="SSF81296">
    <property type="entry name" value="E set domains"/>
    <property type="match status" value="1"/>
</dbReference>
<accession>A0AAD4BH04</accession>
<dbReference type="AlphaFoldDB" id="A0AAD4BH04"/>
<evidence type="ECO:0000256" key="3">
    <source>
        <dbReference type="SAM" id="SignalP"/>
    </source>
</evidence>
<dbReference type="PANTHER" id="PTHR32208:SF21">
    <property type="entry name" value="LOW QUALITY PROTEIN: ALDEHYDE OXIDASE GLOX-LIKE"/>
    <property type="match status" value="1"/>
</dbReference>
<gene>
    <name evidence="6" type="ORF">L210DRAFT_3419297</name>
</gene>
<reference evidence="6" key="1">
    <citation type="submission" date="2019-10" db="EMBL/GenBank/DDBJ databases">
        <authorList>
            <consortium name="DOE Joint Genome Institute"/>
            <person name="Kuo A."/>
            <person name="Miyauchi S."/>
            <person name="Kiss E."/>
            <person name="Drula E."/>
            <person name="Kohler A."/>
            <person name="Sanchez-Garcia M."/>
            <person name="Andreopoulos B."/>
            <person name="Barry K.W."/>
            <person name="Bonito G."/>
            <person name="Buee M."/>
            <person name="Carver A."/>
            <person name="Chen C."/>
            <person name="Cichocki N."/>
            <person name="Clum A."/>
            <person name="Culley D."/>
            <person name="Crous P.W."/>
            <person name="Fauchery L."/>
            <person name="Girlanda M."/>
            <person name="Hayes R."/>
            <person name="Keri Z."/>
            <person name="LaButti K."/>
            <person name="Lipzen A."/>
            <person name="Lombard V."/>
            <person name="Magnuson J."/>
            <person name="Maillard F."/>
            <person name="Morin E."/>
            <person name="Murat C."/>
            <person name="Nolan M."/>
            <person name="Ohm R."/>
            <person name="Pangilinan J."/>
            <person name="Pereira M."/>
            <person name="Perotto S."/>
            <person name="Peter M."/>
            <person name="Riley R."/>
            <person name="Sitrit Y."/>
            <person name="Stielow B."/>
            <person name="Szollosi G."/>
            <person name="Zifcakova L."/>
            <person name="Stursova M."/>
            <person name="Spatafora J.W."/>
            <person name="Tedersoo L."/>
            <person name="Vaario L.-M."/>
            <person name="Yamada A."/>
            <person name="Yan M."/>
            <person name="Wang P."/>
            <person name="Xu J."/>
            <person name="Bruns T."/>
            <person name="Baldrian P."/>
            <person name="Vilgalys R."/>
            <person name="Henrissat B."/>
            <person name="Grigoriev I.V."/>
            <person name="Hibbett D."/>
            <person name="Nagy L.G."/>
            <person name="Martin F.M."/>
        </authorList>
    </citation>
    <scope>NUCLEOTIDE SEQUENCE</scope>
    <source>
        <strain evidence="6">BED1</strain>
    </source>
</reference>
<dbReference type="Gene3D" id="2.130.10.80">
    <property type="entry name" value="Galactose oxidase/kelch, beta-propeller"/>
    <property type="match status" value="1"/>
</dbReference>
<feature type="chain" id="PRO_5041966920" evidence="3">
    <location>
        <begin position="20"/>
        <end position="753"/>
    </location>
</feature>
<keyword evidence="1 3" id="KW-0732">Signal</keyword>
<comment type="caution">
    <text evidence="6">The sequence shown here is derived from an EMBL/GenBank/DDBJ whole genome shotgun (WGS) entry which is preliminary data.</text>
</comment>
<keyword evidence="2" id="KW-0812">Transmembrane</keyword>
<dbReference type="InterPro" id="IPR015202">
    <property type="entry name" value="GO-like_E_set"/>
</dbReference>
<dbReference type="InterPro" id="IPR011043">
    <property type="entry name" value="Gal_Oxase/kelch_b-propeller"/>
</dbReference>
<keyword evidence="2" id="KW-1133">Transmembrane helix</keyword>
<protein>
    <submittedName>
        <fullName evidence="6">Glyoxal oxidase N-terminus-domain-containing protein</fullName>
    </submittedName>
</protein>
<dbReference type="Proteomes" id="UP001194468">
    <property type="component" value="Unassembled WGS sequence"/>
</dbReference>
<name>A0AAD4BH04_BOLED</name>
<keyword evidence="7" id="KW-1185">Reference proteome</keyword>
<evidence type="ECO:0000313" key="6">
    <source>
        <dbReference type="EMBL" id="KAF8428491.1"/>
    </source>
</evidence>
<dbReference type="Pfam" id="PF07250">
    <property type="entry name" value="Glyoxal_oxid_N"/>
    <property type="match status" value="1"/>
</dbReference>
<feature type="domain" description="Glyoxal oxidase N-terminal" evidence="4">
    <location>
        <begin position="192"/>
        <end position="477"/>
    </location>
</feature>
<keyword evidence="2" id="KW-0472">Membrane</keyword>
<dbReference type="Gene3D" id="2.60.40.10">
    <property type="entry name" value="Immunoglobulins"/>
    <property type="match status" value="1"/>
</dbReference>
<dbReference type="InterPro" id="IPR009880">
    <property type="entry name" value="Glyoxal_oxidase_N"/>
</dbReference>
<evidence type="ECO:0000259" key="4">
    <source>
        <dbReference type="Pfam" id="PF07250"/>
    </source>
</evidence>